<keyword evidence="9" id="KW-0325">Glycoprotein</keyword>
<dbReference type="PANTHER" id="PTHR14647">
    <property type="entry name" value="GALACTOSE-3-O-SULFOTRANSFERASE"/>
    <property type="match status" value="1"/>
</dbReference>
<dbReference type="Gene3D" id="3.40.50.300">
    <property type="entry name" value="P-loop containing nucleotide triphosphate hydrolases"/>
    <property type="match status" value="1"/>
</dbReference>
<comment type="similarity">
    <text evidence="2">Belongs to the galactose-3-O-sulfotransferase family.</text>
</comment>
<keyword evidence="8" id="KW-0472">Membrane</keyword>
<dbReference type="InterPro" id="IPR009729">
    <property type="entry name" value="Gal-3-0_sulfotransfrase"/>
</dbReference>
<organism evidence="10 11">
    <name type="scientific">Oopsacas minuta</name>
    <dbReference type="NCBI Taxonomy" id="111878"/>
    <lineage>
        <taxon>Eukaryota</taxon>
        <taxon>Metazoa</taxon>
        <taxon>Porifera</taxon>
        <taxon>Hexactinellida</taxon>
        <taxon>Hexasterophora</taxon>
        <taxon>Lyssacinosida</taxon>
        <taxon>Leucopsacidae</taxon>
        <taxon>Oopsacas</taxon>
    </lineage>
</organism>
<evidence type="ECO:0000256" key="2">
    <source>
        <dbReference type="ARBA" id="ARBA00008124"/>
    </source>
</evidence>
<dbReference type="GO" id="GO:0009247">
    <property type="term" value="P:glycolipid biosynthetic process"/>
    <property type="evidence" value="ECO:0007669"/>
    <property type="project" value="InterPro"/>
</dbReference>
<evidence type="ECO:0000256" key="5">
    <source>
        <dbReference type="ARBA" id="ARBA00022968"/>
    </source>
</evidence>
<dbReference type="Pfam" id="PF06990">
    <property type="entry name" value="Gal-3-0_sulfotr"/>
    <property type="match status" value="1"/>
</dbReference>
<gene>
    <name evidence="10" type="ORF">LOD99_4584</name>
</gene>
<evidence type="ECO:0000256" key="9">
    <source>
        <dbReference type="ARBA" id="ARBA00023180"/>
    </source>
</evidence>
<comment type="caution">
    <text evidence="10">The sequence shown here is derived from an EMBL/GenBank/DDBJ whole genome shotgun (WGS) entry which is preliminary data.</text>
</comment>
<evidence type="ECO:0000256" key="7">
    <source>
        <dbReference type="ARBA" id="ARBA00023034"/>
    </source>
</evidence>
<reference evidence="10 11" key="1">
    <citation type="journal article" date="2023" name="BMC Biol.">
        <title>The compact genome of the sponge Oopsacas minuta (Hexactinellida) is lacking key metazoan core genes.</title>
        <authorList>
            <person name="Santini S."/>
            <person name="Schenkelaars Q."/>
            <person name="Jourda C."/>
            <person name="Duchesne M."/>
            <person name="Belahbib H."/>
            <person name="Rocher C."/>
            <person name="Selva M."/>
            <person name="Riesgo A."/>
            <person name="Vervoort M."/>
            <person name="Leys S.P."/>
            <person name="Kodjabachian L."/>
            <person name="Le Bivic A."/>
            <person name="Borchiellini C."/>
            <person name="Claverie J.M."/>
            <person name="Renard E."/>
        </authorList>
    </citation>
    <scope>NUCLEOTIDE SEQUENCE [LARGE SCALE GENOMIC DNA]</scope>
    <source>
        <strain evidence="10">SPO-2</strain>
    </source>
</reference>
<comment type="subcellular location">
    <subcellularLocation>
        <location evidence="1">Golgi apparatus membrane</location>
        <topology evidence="1">Single-pass type II membrane protein</topology>
    </subcellularLocation>
</comment>
<dbReference type="AlphaFoldDB" id="A0AAV7JU12"/>
<proteinExistence type="inferred from homology"/>
<keyword evidence="7" id="KW-0333">Golgi apparatus</keyword>
<sequence>MLSTTKIIAILRHPATQLKSGFKYYGVSSIYPDGALSFNEFIDDPVSHLKKMYELKNLLWNGMSVDLGLMNNKNIPWLITKSDIISNHVLRTYVYDFLTSIEESIDLMLISEYFEESLVLLKRLLNWNLEDMAFFSLNKAVESVTIDQFTDAEMDKIIEWNFIDYLLYTRMLNKLFQQIYYSDVDINKDVIELKSINSYFKEYCLAEVKMDPRLYGAVPILGYKLNREGEMVEKCKLMTTTELKNIREARAHMKELCKSGTE</sequence>
<keyword evidence="5" id="KW-0735">Signal-anchor</keyword>
<dbReference type="GO" id="GO:0000139">
    <property type="term" value="C:Golgi membrane"/>
    <property type="evidence" value="ECO:0007669"/>
    <property type="project" value="UniProtKB-SubCell"/>
</dbReference>
<evidence type="ECO:0000313" key="10">
    <source>
        <dbReference type="EMBL" id="KAI6652039.1"/>
    </source>
</evidence>
<keyword evidence="4" id="KW-0812">Transmembrane</keyword>
<accession>A0AAV7JU12</accession>
<dbReference type="InterPro" id="IPR027417">
    <property type="entry name" value="P-loop_NTPase"/>
</dbReference>
<evidence type="ECO:0000256" key="1">
    <source>
        <dbReference type="ARBA" id="ARBA00004323"/>
    </source>
</evidence>
<dbReference type="EMBL" id="JAKMXF010000300">
    <property type="protein sequence ID" value="KAI6652039.1"/>
    <property type="molecule type" value="Genomic_DNA"/>
</dbReference>
<dbReference type="Proteomes" id="UP001165289">
    <property type="component" value="Unassembled WGS sequence"/>
</dbReference>
<evidence type="ECO:0000256" key="6">
    <source>
        <dbReference type="ARBA" id="ARBA00022989"/>
    </source>
</evidence>
<keyword evidence="11" id="KW-1185">Reference proteome</keyword>
<keyword evidence="6" id="KW-1133">Transmembrane helix</keyword>
<evidence type="ECO:0000313" key="11">
    <source>
        <dbReference type="Proteomes" id="UP001165289"/>
    </source>
</evidence>
<protein>
    <submittedName>
        <fullName evidence="10">Galactose-3-O-sulfotransferase 3-like</fullName>
    </submittedName>
</protein>
<evidence type="ECO:0000256" key="3">
    <source>
        <dbReference type="ARBA" id="ARBA00022679"/>
    </source>
</evidence>
<dbReference type="GO" id="GO:0001733">
    <property type="term" value="F:galactosylceramide sulfotransferase activity"/>
    <property type="evidence" value="ECO:0007669"/>
    <property type="project" value="InterPro"/>
</dbReference>
<keyword evidence="3" id="KW-0808">Transferase</keyword>
<evidence type="ECO:0000256" key="8">
    <source>
        <dbReference type="ARBA" id="ARBA00023136"/>
    </source>
</evidence>
<evidence type="ECO:0000256" key="4">
    <source>
        <dbReference type="ARBA" id="ARBA00022692"/>
    </source>
</evidence>
<dbReference type="PANTHER" id="PTHR14647:SF87">
    <property type="entry name" value="PUTATIVE-RELATED"/>
    <property type="match status" value="1"/>
</dbReference>
<name>A0AAV7JU12_9METZ</name>